<dbReference type="Pfam" id="PF00144">
    <property type="entry name" value="Beta-lactamase"/>
    <property type="match status" value="1"/>
</dbReference>
<evidence type="ECO:0000313" key="4">
    <source>
        <dbReference type="Proteomes" id="UP000191285"/>
    </source>
</evidence>
<name>A0A1V6SY56_9EURO</name>
<dbReference type="PANTHER" id="PTHR43283:SF3">
    <property type="entry name" value="BETA-LACTAMASE FAMILY PROTEIN (AFU_ORTHOLOGUE AFUA_5G07500)"/>
    <property type="match status" value="1"/>
</dbReference>
<dbReference type="Proteomes" id="UP000191285">
    <property type="component" value="Unassembled WGS sequence"/>
</dbReference>
<reference evidence="4" key="1">
    <citation type="journal article" date="2017" name="Nat. Microbiol.">
        <title>Global analysis of biosynthetic gene clusters reveals vast potential of secondary metabolite production in Penicillium species.</title>
        <authorList>
            <person name="Nielsen J.C."/>
            <person name="Grijseels S."/>
            <person name="Prigent S."/>
            <person name="Ji B."/>
            <person name="Dainat J."/>
            <person name="Nielsen K.F."/>
            <person name="Frisvad J.C."/>
            <person name="Workman M."/>
            <person name="Nielsen J."/>
        </authorList>
    </citation>
    <scope>NUCLEOTIDE SEQUENCE [LARGE SCALE GENOMIC DNA]</scope>
    <source>
        <strain evidence="4">IBT 24891</strain>
    </source>
</reference>
<evidence type="ECO:0000259" key="2">
    <source>
        <dbReference type="Pfam" id="PF00144"/>
    </source>
</evidence>
<dbReference type="InterPro" id="IPR001466">
    <property type="entry name" value="Beta-lactam-related"/>
</dbReference>
<organism evidence="3 4">
    <name type="scientific">Penicillium steckii</name>
    <dbReference type="NCBI Taxonomy" id="303698"/>
    <lineage>
        <taxon>Eukaryota</taxon>
        <taxon>Fungi</taxon>
        <taxon>Dikarya</taxon>
        <taxon>Ascomycota</taxon>
        <taxon>Pezizomycotina</taxon>
        <taxon>Eurotiomycetes</taxon>
        <taxon>Eurotiomycetidae</taxon>
        <taxon>Eurotiales</taxon>
        <taxon>Aspergillaceae</taxon>
        <taxon>Penicillium</taxon>
    </lineage>
</organism>
<dbReference type="SUPFAM" id="SSF56601">
    <property type="entry name" value="beta-lactamase/transpeptidase-like"/>
    <property type="match status" value="1"/>
</dbReference>
<sequence>MNRKLSPQADAAARAAMDSRTEGLSPQIPGLLYCAVDKSGIIFSHTSGKVGLGQNTSMSSDTTFWLASFTKLITSIACMQLVERGDLLLDDSDQLESLAPELKLVRVLERDGDGGFSLQEKKTRITLRMLLNHTSGFGYAFEDLKLLEWSRPVGIDDFSGFVDDVLHVPLVNQPGTKFQYGVGLDWVGTIVERVSGFSLEDYFQMYILKPLGINDIAFFPSAKMKSNMAYMHCRAKDGSLNIRDHLYRRPLATNGQRDDREKPFCMGGAGCFGKPMEYSRILSTLLNNGLSPHTGARILKPKTIDEMFKDQIPAMPRYCNENTPSGKPEIANPCPLVPCADELTEGWGLSFSLSHTQSVTGRAAGSASWEGIANLFWFVDRQNGLAGIIASQILPYGDIEVITCLETVEKILYDDLVSK</sequence>
<dbReference type="PANTHER" id="PTHR43283">
    <property type="entry name" value="BETA-LACTAMASE-RELATED"/>
    <property type="match status" value="1"/>
</dbReference>
<dbReference type="OrthoDB" id="428260at2759"/>
<keyword evidence="4" id="KW-1185">Reference proteome</keyword>
<feature type="region of interest" description="Disordered" evidence="1">
    <location>
        <begin position="1"/>
        <end position="23"/>
    </location>
</feature>
<proteinExistence type="predicted"/>
<evidence type="ECO:0000313" key="3">
    <source>
        <dbReference type="EMBL" id="OQE18649.1"/>
    </source>
</evidence>
<dbReference type="InterPro" id="IPR050789">
    <property type="entry name" value="Diverse_Enzym_Activities"/>
</dbReference>
<feature type="domain" description="Beta-lactamase-related" evidence="2">
    <location>
        <begin position="17"/>
        <end position="395"/>
    </location>
</feature>
<comment type="caution">
    <text evidence="3">The sequence shown here is derived from an EMBL/GenBank/DDBJ whole genome shotgun (WGS) entry which is preliminary data.</text>
</comment>
<dbReference type="AlphaFoldDB" id="A0A1V6SY56"/>
<dbReference type="InterPro" id="IPR012338">
    <property type="entry name" value="Beta-lactam/transpept-like"/>
</dbReference>
<accession>A0A1V6SY56</accession>
<gene>
    <name evidence="3" type="ORF">PENSTE_c017G02511</name>
</gene>
<protein>
    <recommendedName>
        <fullName evidence="2">Beta-lactamase-related domain-containing protein</fullName>
    </recommendedName>
</protein>
<dbReference type="Gene3D" id="3.40.710.10">
    <property type="entry name" value="DD-peptidase/beta-lactamase superfamily"/>
    <property type="match status" value="1"/>
</dbReference>
<dbReference type="EMBL" id="MLKD01000017">
    <property type="protein sequence ID" value="OQE18649.1"/>
    <property type="molecule type" value="Genomic_DNA"/>
</dbReference>
<dbReference type="STRING" id="303698.A0A1V6SY56"/>
<evidence type="ECO:0000256" key="1">
    <source>
        <dbReference type="SAM" id="MobiDB-lite"/>
    </source>
</evidence>